<evidence type="ECO:0000313" key="7">
    <source>
        <dbReference type="Proteomes" id="UP000193944"/>
    </source>
</evidence>
<dbReference type="Proteomes" id="UP000193944">
    <property type="component" value="Unassembled WGS sequence"/>
</dbReference>
<feature type="active site" description="Glycyl thioester intermediate" evidence="3">
    <location>
        <position position="67"/>
    </location>
</feature>
<dbReference type="GO" id="GO:0005524">
    <property type="term" value="F:ATP binding"/>
    <property type="evidence" value="ECO:0007669"/>
    <property type="project" value="UniProtKB-UniRule"/>
</dbReference>
<dbReference type="AlphaFoldDB" id="A0A1Y1XP29"/>
<evidence type="ECO:0000313" key="6">
    <source>
        <dbReference type="EMBL" id="ORX87492.1"/>
    </source>
</evidence>
<name>A0A1Y1XP29_9FUNG</name>
<dbReference type="InterPro" id="IPR000608">
    <property type="entry name" value="UBC"/>
</dbReference>
<evidence type="ECO:0000259" key="5">
    <source>
        <dbReference type="PROSITE" id="PS50127"/>
    </source>
</evidence>
<dbReference type="InterPro" id="IPR016135">
    <property type="entry name" value="UBQ-conjugating_enzyme/RWD"/>
</dbReference>
<proteinExistence type="inferred from homology"/>
<reference evidence="6 7" key="2">
    <citation type="submission" date="2016-08" db="EMBL/GenBank/DDBJ databases">
        <title>Pervasive Adenine N6-methylation of Active Genes in Fungi.</title>
        <authorList>
            <consortium name="DOE Joint Genome Institute"/>
            <person name="Mondo S.J."/>
            <person name="Dannebaum R.O."/>
            <person name="Kuo R.C."/>
            <person name="Labutti K."/>
            <person name="Haridas S."/>
            <person name="Kuo A."/>
            <person name="Salamov A."/>
            <person name="Ahrendt S.R."/>
            <person name="Lipzen A."/>
            <person name="Sullivan W."/>
            <person name="Andreopoulos W.B."/>
            <person name="Clum A."/>
            <person name="Lindquist E."/>
            <person name="Daum C."/>
            <person name="Ramamoorthy G.K."/>
            <person name="Gryganskyi A."/>
            <person name="Culley D."/>
            <person name="Magnuson J.K."/>
            <person name="James T.Y."/>
            <person name="O'Malley M.A."/>
            <person name="Stajich J.E."/>
            <person name="Spatafora J.W."/>
            <person name="Visel A."/>
            <person name="Grigoriev I.V."/>
        </authorList>
    </citation>
    <scope>NUCLEOTIDE SEQUENCE [LARGE SCALE GENOMIC DNA]</scope>
    <source>
        <strain evidence="6 7">S4</strain>
    </source>
</reference>
<keyword evidence="7" id="KW-1185">Reference proteome</keyword>
<protein>
    <submittedName>
        <fullName evidence="6">UBC-like protein</fullName>
    </submittedName>
</protein>
<gene>
    <name evidence="6" type="ORF">BCR32DRAFT_197891</name>
</gene>
<dbReference type="PANTHER" id="PTHR24067">
    <property type="entry name" value="UBIQUITIN-CONJUGATING ENZYME E2"/>
    <property type="match status" value="1"/>
</dbReference>
<evidence type="ECO:0000256" key="3">
    <source>
        <dbReference type="PROSITE-ProRule" id="PRU10133"/>
    </source>
</evidence>
<dbReference type="Pfam" id="PF00179">
    <property type="entry name" value="UQ_con"/>
    <property type="match status" value="1"/>
</dbReference>
<dbReference type="InterPro" id="IPR050113">
    <property type="entry name" value="Ub_conjugating_enzyme"/>
</dbReference>
<dbReference type="SMART" id="SM00212">
    <property type="entry name" value="UBCc"/>
    <property type="match status" value="1"/>
</dbReference>
<organism evidence="6 7">
    <name type="scientific">Anaeromyces robustus</name>
    <dbReference type="NCBI Taxonomy" id="1754192"/>
    <lineage>
        <taxon>Eukaryota</taxon>
        <taxon>Fungi</taxon>
        <taxon>Fungi incertae sedis</taxon>
        <taxon>Chytridiomycota</taxon>
        <taxon>Chytridiomycota incertae sedis</taxon>
        <taxon>Neocallimastigomycetes</taxon>
        <taxon>Neocallimastigales</taxon>
        <taxon>Neocallimastigaceae</taxon>
        <taxon>Anaeromyces</taxon>
    </lineage>
</organism>
<sequence length="134" mass="14958">GIKADPVDGNYYHWMAKIYGLNGTSWEGGVFAVDLFFDYEYDSKPPAVFFSTIPFHPNIDMKTGKPCVDFLDDYDIWEPGTTITGILQSLQLLLVEPVLENAVNIFAAQAYLNSPHLYNQLVKDCVVASCKVEG</sequence>
<dbReference type="SUPFAM" id="SSF54495">
    <property type="entry name" value="UBC-like"/>
    <property type="match status" value="1"/>
</dbReference>
<keyword evidence="4" id="KW-0067">ATP-binding</keyword>
<feature type="domain" description="UBC core" evidence="5">
    <location>
        <begin position="1"/>
        <end position="131"/>
    </location>
</feature>
<dbReference type="Gene3D" id="3.10.110.10">
    <property type="entry name" value="Ubiquitin Conjugating Enzyme"/>
    <property type="match status" value="1"/>
</dbReference>
<dbReference type="OrthoDB" id="9978460at2759"/>
<comment type="caution">
    <text evidence="6">The sequence shown here is derived from an EMBL/GenBank/DDBJ whole genome shotgun (WGS) entry which is preliminary data.</text>
</comment>
<keyword evidence="1" id="KW-0808">Transferase</keyword>
<dbReference type="PROSITE" id="PS00183">
    <property type="entry name" value="UBC_1"/>
    <property type="match status" value="1"/>
</dbReference>
<keyword evidence="2 4" id="KW-0833">Ubl conjugation pathway</keyword>
<dbReference type="GO" id="GO:0016740">
    <property type="term" value="F:transferase activity"/>
    <property type="evidence" value="ECO:0007669"/>
    <property type="project" value="UniProtKB-KW"/>
</dbReference>
<dbReference type="InterPro" id="IPR023313">
    <property type="entry name" value="UBQ-conjugating_AS"/>
</dbReference>
<evidence type="ECO:0000256" key="4">
    <source>
        <dbReference type="RuleBase" id="RU362109"/>
    </source>
</evidence>
<comment type="similarity">
    <text evidence="4">Belongs to the ubiquitin-conjugating enzyme family.</text>
</comment>
<evidence type="ECO:0000256" key="2">
    <source>
        <dbReference type="ARBA" id="ARBA00022786"/>
    </source>
</evidence>
<accession>A0A1Y1XP29</accession>
<keyword evidence="4" id="KW-0547">Nucleotide-binding</keyword>
<feature type="non-terminal residue" evidence="6">
    <location>
        <position position="1"/>
    </location>
</feature>
<reference evidence="6 7" key="1">
    <citation type="submission" date="2016-08" db="EMBL/GenBank/DDBJ databases">
        <title>A Parts List for Fungal Cellulosomes Revealed by Comparative Genomics.</title>
        <authorList>
            <consortium name="DOE Joint Genome Institute"/>
            <person name="Haitjema C.H."/>
            <person name="Gilmore S.P."/>
            <person name="Henske J.K."/>
            <person name="Solomon K.V."/>
            <person name="De Groot R."/>
            <person name="Kuo A."/>
            <person name="Mondo S.J."/>
            <person name="Salamov A.A."/>
            <person name="Labutti K."/>
            <person name="Zhao Z."/>
            <person name="Chiniquy J."/>
            <person name="Barry K."/>
            <person name="Brewer H.M."/>
            <person name="Purvine S.O."/>
            <person name="Wright A.T."/>
            <person name="Boxma B."/>
            <person name="Van Alen T."/>
            <person name="Hackstein J.H."/>
            <person name="Baker S.E."/>
            <person name="Grigoriev I.V."/>
            <person name="O'Malley M.A."/>
        </authorList>
    </citation>
    <scope>NUCLEOTIDE SEQUENCE [LARGE SCALE GENOMIC DNA]</scope>
    <source>
        <strain evidence="6 7">S4</strain>
    </source>
</reference>
<dbReference type="STRING" id="1754192.A0A1Y1XP29"/>
<dbReference type="EMBL" id="MCFG01000008">
    <property type="protein sequence ID" value="ORX87492.1"/>
    <property type="molecule type" value="Genomic_DNA"/>
</dbReference>
<dbReference type="PROSITE" id="PS50127">
    <property type="entry name" value="UBC_2"/>
    <property type="match status" value="1"/>
</dbReference>
<evidence type="ECO:0000256" key="1">
    <source>
        <dbReference type="ARBA" id="ARBA00022679"/>
    </source>
</evidence>